<keyword evidence="4" id="KW-1185">Reference proteome</keyword>
<feature type="non-terminal residue" evidence="3">
    <location>
        <position position="1"/>
    </location>
</feature>
<evidence type="ECO:0000256" key="1">
    <source>
        <dbReference type="SAM" id="Coils"/>
    </source>
</evidence>
<sequence length="439" mass="50324">LNTLPSSFNSTQVYPYQQGAMDKNSSQKWGKLVHDSDKPKTAKRALVSLPAGPSSMSSDPDVSIEPDTASSTTTVGTEKKKQYRKRLTEVDRLQGDEGVQRMIEENLTRPSSRQRDRRSLSSTPSERRETPASTDSLDVFVRPAEPTSSTIRDASPPHIIPSDAEERDEHVVLPMMEPMVVDTSADEDDYDAIEKSIGEKLKKMKKMESSLKSEKEVLLKEKADLQKTLEEKFIEVAGVNVRYEELVKQFKEKENEVAGVNMKYEDLSKQLKERDNEVASLKSSKTSLEMKLKEEKDERRKEKEELCYEISDWRINAENERFARTKEKEKSDSVIKKLEKKFVDEKNEAASDYAKLLKVYRDISMERNEKLVEEQKKYSTSNSPCRCTADSGAPRLARIDFSRKLIFFKYSYLSVLIFSNSNSPYNFASESQFIHILKI</sequence>
<comment type="caution">
    <text evidence="3">The sequence shown here is derived from an EMBL/GenBank/DDBJ whole genome shotgun (WGS) entry which is preliminary data.</text>
</comment>
<organism evidence="3 4">
    <name type="scientific">Pristionchus mayeri</name>
    <dbReference type="NCBI Taxonomy" id="1317129"/>
    <lineage>
        <taxon>Eukaryota</taxon>
        <taxon>Metazoa</taxon>
        <taxon>Ecdysozoa</taxon>
        <taxon>Nematoda</taxon>
        <taxon>Chromadorea</taxon>
        <taxon>Rhabditida</taxon>
        <taxon>Rhabditina</taxon>
        <taxon>Diplogasteromorpha</taxon>
        <taxon>Diplogasteroidea</taxon>
        <taxon>Neodiplogasteridae</taxon>
        <taxon>Pristionchus</taxon>
    </lineage>
</organism>
<accession>A0AAN4ZIZ4</accession>
<feature type="compositionally biased region" description="Basic and acidic residues" evidence="2">
    <location>
        <begin position="86"/>
        <end position="130"/>
    </location>
</feature>
<evidence type="ECO:0000256" key="2">
    <source>
        <dbReference type="SAM" id="MobiDB-lite"/>
    </source>
</evidence>
<keyword evidence="1" id="KW-0175">Coiled coil</keyword>
<evidence type="ECO:0000313" key="3">
    <source>
        <dbReference type="EMBL" id="GMR37830.1"/>
    </source>
</evidence>
<feature type="coiled-coil region" evidence="1">
    <location>
        <begin position="201"/>
        <end position="305"/>
    </location>
</feature>
<name>A0AAN4ZIZ4_9BILA</name>
<dbReference type="Proteomes" id="UP001328107">
    <property type="component" value="Unassembled WGS sequence"/>
</dbReference>
<proteinExistence type="predicted"/>
<feature type="compositionally biased region" description="Polar residues" evidence="2">
    <location>
        <begin position="1"/>
        <end position="15"/>
    </location>
</feature>
<gene>
    <name evidence="3" type="ORF">PMAYCL1PPCAC_08025</name>
</gene>
<dbReference type="EMBL" id="BTRK01000002">
    <property type="protein sequence ID" value="GMR37830.1"/>
    <property type="molecule type" value="Genomic_DNA"/>
</dbReference>
<dbReference type="AlphaFoldDB" id="A0AAN4ZIZ4"/>
<reference evidence="4" key="1">
    <citation type="submission" date="2022-10" db="EMBL/GenBank/DDBJ databases">
        <title>Genome assembly of Pristionchus species.</title>
        <authorList>
            <person name="Yoshida K."/>
            <person name="Sommer R.J."/>
        </authorList>
    </citation>
    <scope>NUCLEOTIDE SEQUENCE [LARGE SCALE GENOMIC DNA]</scope>
    <source>
        <strain evidence="4">RS5460</strain>
    </source>
</reference>
<evidence type="ECO:0000313" key="4">
    <source>
        <dbReference type="Proteomes" id="UP001328107"/>
    </source>
</evidence>
<protein>
    <submittedName>
        <fullName evidence="3">Uncharacterized protein</fullName>
    </submittedName>
</protein>
<feature type="region of interest" description="Disordered" evidence="2">
    <location>
        <begin position="1"/>
        <end position="168"/>
    </location>
</feature>